<keyword evidence="4" id="KW-0677">Repeat</keyword>
<dbReference type="FunFam" id="3.30.160.60:FF:001498">
    <property type="entry name" value="Zinc finger protein 404"/>
    <property type="match status" value="1"/>
</dbReference>
<evidence type="ECO:0000256" key="4">
    <source>
        <dbReference type="ARBA" id="ARBA00022737"/>
    </source>
</evidence>
<dbReference type="Ensembl" id="ENSECRT00000026420.1">
    <property type="protein sequence ID" value="ENSECRP00000025876.1"/>
    <property type="gene ID" value="ENSECRG00000017478.1"/>
</dbReference>
<feature type="domain" description="C2H2-type" evidence="10">
    <location>
        <begin position="324"/>
        <end position="351"/>
    </location>
</feature>
<feature type="domain" description="C2H2-type" evidence="10">
    <location>
        <begin position="408"/>
        <end position="431"/>
    </location>
</feature>
<dbReference type="SUPFAM" id="SSF57667">
    <property type="entry name" value="beta-beta-alpha zinc fingers"/>
    <property type="match status" value="2"/>
</dbReference>
<feature type="domain" description="C2H2-type" evidence="10">
    <location>
        <begin position="352"/>
        <end position="379"/>
    </location>
</feature>
<evidence type="ECO:0000256" key="1">
    <source>
        <dbReference type="ARBA" id="ARBA00004123"/>
    </source>
</evidence>
<dbReference type="OrthoDB" id="6077919at2759"/>
<dbReference type="RefSeq" id="XP_028671036.1">
    <property type="nucleotide sequence ID" value="XM_028815203.2"/>
</dbReference>
<feature type="region of interest" description="Disordered" evidence="9">
    <location>
        <begin position="79"/>
        <end position="142"/>
    </location>
</feature>
<dbReference type="GO" id="GO:0000981">
    <property type="term" value="F:DNA-binding transcription factor activity, RNA polymerase II-specific"/>
    <property type="evidence" value="ECO:0007669"/>
    <property type="project" value="TreeGrafter"/>
</dbReference>
<evidence type="ECO:0000256" key="2">
    <source>
        <dbReference type="ARBA" id="ARBA00006991"/>
    </source>
</evidence>
<reference evidence="11" key="3">
    <citation type="submission" date="2025-09" db="UniProtKB">
        <authorList>
            <consortium name="Ensembl"/>
        </authorList>
    </citation>
    <scope>IDENTIFICATION</scope>
</reference>
<evidence type="ECO:0000256" key="3">
    <source>
        <dbReference type="ARBA" id="ARBA00022723"/>
    </source>
</evidence>
<dbReference type="GO" id="GO:0000978">
    <property type="term" value="F:RNA polymerase II cis-regulatory region sequence-specific DNA binding"/>
    <property type="evidence" value="ECO:0007669"/>
    <property type="project" value="TreeGrafter"/>
</dbReference>
<dbReference type="PROSITE" id="PS00028">
    <property type="entry name" value="ZINC_FINGER_C2H2_1"/>
    <property type="match status" value="4"/>
</dbReference>
<protein>
    <submittedName>
        <fullName evidence="11">Zinc finger protein 184-like</fullName>
    </submittedName>
</protein>
<dbReference type="GeneTree" id="ENSGT01150000286952"/>
<dbReference type="GO" id="GO:0005634">
    <property type="term" value="C:nucleus"/>
    <property type="evidence" value="ECO:0007669"/>
    <property type="project" value="UniProtKB-SubCell"/>
</dbReference>
<keyword evidence="3" id="KW-0479">Metal-binding</keyword>
<dbReference type="Pfam" id="PF00096">
    <property type="entry name" value="zf-C2H2"/>
    <property type="match status" value="4"/>
</dbReference>
<keyword evidence="6" id="KW-0862">Zinc</keyword>
<accession>A0A8C4T1Q0</accession>
<dbReference type="InterPro" id="IPR036236">
    <property type="entry name" value="Znf_C2H2_sf"/>
</dbReference>
<comment type="subcellular location">
    <subcellularLocation>
        <location evidence="1">Nucleus</location>
    </subcellularLocation>
</comment>
<dbReference type="GeneID" id="114661942"/>
<dbReference type="Proteomes" id="UP000694620">
    <property type="component" value="Chromosome 12"/>
</dbReference>
<dbReference type="PROSITE" id="PS50157">
    <property type="entry name" value="ZINC_FINGER_C2H2_2"/>
    <property type="match status" value="4"/>
</dbReference>
<comment type="similarity">
    <text evidence="2">Belongs to the krueppel C2H2-type zinc-finger protein family.</text>
</comment>
<evidence type="ECO:0000256" key="7">
    <source>
        <dbReference type="ARBA" id="ARBA00023242"/>
    </source>
</evidence>
<dbReference type="SMART" id="SM00355">
    <property type="entry name" value="ZnF_C2H2"/>
    <property type="match status" value="4"/>
</dbReference>
<keyword evidence="5 8" id="KW-0863">Zinc-finger</keyword>
<dbReference type="FunFam" id="3.30.160.60:FF:000690">
    <property type="entry name" value="Zinc finger protein 354C"/>
    <property type="match status" value="1"/>
</dbReference>
<evidence type="ECO:0000313" key="11">
    <source>
        <dbReference type="Ensembl" id="ENSECRP00000025876.1"/>
    </source>
</evidence>
<evidence type="ECO:0000256" key="6">
    <source>
        <dbReference type="ARBA" id="ARBA00022833"/>
    </source>
</evidence>
<keyword evidence="12" id="KW-1185">Reference proteome</keyword>
<dbReference type="PANTHER" id="PTHR23226">
    <property type="entry name" value="ZINC FINGER AND SCAN DOMAIN-CONTAINING"/>
    <property type="match status" value="1"/>
</dbReference>
<reference evidence="11" key="2">
    <citation type="submission" date="2025-08" db="UniProtKB">
        <authorList>
            <consortium name="Ensembl"/>
        </authorList>
    </citation>
    <scope>IDENTIFICATION</scope>
</reference>
<dbReference type="PANTHER" id="PTHR23226:SF421">
    <property type="entry name" value="ZINC FINGER PROTEIN 681 ISOFORM X1"/>
    <property type="match status" value="1"/>
</dbReference>
<dbReference type="AlphaFoldDB" id="A0A8C4T1Q0"/>
<reference evidence="11" key="1">
    <citation type="submission" date="2021-06" db="EMBL/GenBank/DDBJ databases">
        <authorList>
            <consortium name="Wellcome Sanger Institute Data Sharing"/>
        </authorList>
    </citation>
    <scope>NUCLEOTIDE SEQUENCE [LARGE SCALE GENOMIC DNA]</scope>
</reference>
<dbReference type="FunFam" id="3.30.160.60:FF:002343">
    <property type="entry name" value="Zinc finger protein 33A"/>
    <property type="match status" value="1"/>
</dbReference>
<organism evidence="11 12">
    <name type="scientific">Erpetoichthys calabaricus</name>
    <name type="common">Rope fish</name>
    <name type="synonym">Calamoichthys calabaricus</name>
    <dbReference type="NCBI Taxonomy" id="27687"/>
    <lineage>
        <taxon>Eukaryota</taxon>
        <taxon>Metazoa</taxon>
        <taxon>Chordata</taxon>
        <taxon>Craniata</taxon>
        <taxon>Vertebrata</taxon>
        <taxon>Euteleostomi</taxon>
        <taxon>Actinopterygii</taxon>
        <taxon>Polypteriformes</taxon>
        <taxon>Polypteridae</taxon>
        <taxon>Erpetoichthys</taxon>
    </lineage>
</organism>
<dbReference type="InterPro" id="IPR013087">
    <property type="entry name" value="Znf_C2H2_type"/>
</dbReference>
<evidence type="ECO:0000256" key="9">
    <source>
        <dbReference type="SAM" id="MobiDB-lite"/>
    </source>
</evidence>
<evidence type="ECO:0000256" key="5">
    <source>
        <dbReference type="ARBA" id="ARBA00022771"/>
    </source>
</evidence>
<evidence type="ECO:0000313" key="12">
    <source>
        <dbReference type="Proteomes" id="UP000694620"/>
    </source>
</evidence>
<proteinExistence type="inferred from homology"/>
<feature type="domain" description="C2H2-type" evidence="10">
    <location>
        <begin position="380"/>
        <end position="407"/>
    </location>
</feature>
<evidence type="ECO:0000256" key="8">
    <source>
        <dbReference type="PROSITE-ProRule" id="PRU00042"/>
    </source>
</evidence>
<dbReference type="GO" id="GO:0008270">
    <property type="term" value="F:zinc ion binding"/>
    <property type="evidence" value="ECO:0007669"/>
    <property type="project" value="UniProtKB-KW"/>
</dbReference>
<name>A0A8C4T1Q0_ERPCA</name>
<dbReference type="FunFam" id="3.30.160.60:FF:000295">
    <property type="entry name" value="zinc finger protein 19"/>
    <property type="match status" value="1"/>
</dbReference>
<evidence type="ECO:0000259" key="10">
    <source>
        <dbReference type="PROSITE" id="PS50157"/>
    </source>
</evidence>
<dbReference type="Gene3D" id="3.30.160.60">
    <property type="entry name" value="Classic Zinc Finger"/>
    <property type="match status" value="4"/>
</dbReference>
<gene>
    <name evidence="11" type="primary">LOC114661942</name>
</gene>
<sequence>MNSEQMLITMKVEEETNGFSEGPVTFNRFSSDKIAEALTAAVAVIISEFSGYVDTKFSGLQLEISRHEKEIESLRLQLQASSDDPGAMRSCAEDPLKDGTAARSDVGESRLGANSEAETEDQSLGRNRPATPCGPAAVGQGCRDESERGFFKASSQFADGMPHCSSKTAESPADIGFIKTEDQVPEQVSCWIKQEDTKEDIPPFLDDGLEQGSVLSKNENLLTVQVGVSELEVSSAVKQPLVPLESLNEDPVSMGQSSVAFSEQTCRPGDESTDKKILQKNYVEWFQQVHAVNEQPISKKSSELSDESLIVKDHRKIHTGVKSYPCTECGKTFILAASLRYHKRIHTGEKPHQCPECRKTFMRPSHLWEHRRIHTQEKPYKCNECSKTFIQGSHLKQHQRIHTGEKPYECTECKKIFTQAASLKKHLKTQHWLKTTPV</sequence>
<keyword evidence="7" id="KW-0539">Nucleus</keyword>